<comment type="subunit">
    <text evidence="3">Homodimer.</text>
</comment>
<dbReference type="InterPro" id="IPR007167">
    <property type="entry name" value="Fe-transptr_FeoA-like"/>
</dbReference>
<evidence type="ECO:0000313" key="13">
    <source>
        <dbReference type="EMBL" id="WAB81648.1"/>
    </source>
</evidence>
<dbReference type="GO" id="GO:0003700">
    <property type="term" value="F:DNA-binding transcription factor activity"/>
    <property type="evidence" value="ECO:0007669"/>
    <property type="project" value="InterPro"/>
</dbReference>
<dbReference type="InterPro" id="IPR022689">
    <property type="entry name" value="Iron_dep_repressor"/>
</dbReference>
<evidence type="ECO:0000256" key="10">
    <source>
        <dbReference type="ARBA" id="ARBA00023211"/>
    </source>
</evidence>
<dbReference type="Pfam" id="PF04023">
    <property type="entry name" value="FeoA"/>
    <property type="match status" value="1"/>
</dbReference>
<evidence type="ECO:0000256" key="5">
    <source>
        <dbReference type="ARBA" id="ARBA00022491"/>
    </source>
</evidence>
<keyword evidence="14" id="KW-1185">Reference proteome</keyword>
<comment type="similarity">
    <text evidence="2">Belongs to the DtxR/MntR family.</text>
</comment>
<dbReference type="Gene3D" id="1.10.10.10">
    <property type="entry name" value="Winged helix-like DNA-binding domain superfamily/Winged helix DNA-binding domain"/>
    <property type="match status" value="1"/>
</dbReference>
<dbReference type="InterPro" id="IPR036388">
    <property type="entry name" value="WH-like_DNA-bd_sf"/>
</dbReference>
<keyword evidence="7" id="KW-0238">DNA-binding</keyword>
<dbReference type="PANTHER" id="PTHR33238:SF11">
    <property type="entry name" value="TRANSCRIPTIONAL REGULATOR MNTR"/>
    <property type="match status" value="1"/>
</dbReference>
<dbReference type="GO" id="GO:0045892">
    <property type="term" value="P:negative regulation of DNA-templated transcription"/>
    <property type="evidence" value="ECO:0007669"/>
    <property type="project" value="TreeGrafter"/>
</dbReference>
<keyword evidence="8" id="KW-0010">Activator</keyword>
<dbReference type="InterPro" id="IPR001367">
    <property type="entry name" value="Fe_dep_repressor"/>
</dbReference>
<evidence type="ECO:0000256" key="8">
    <source>
        <dbReference type="ARBA" id="ARBA00023159"/>
    </source>
</evidence>
<dbReference type="GO" id="GO:0005737">
    <property type="term" value="C:cytoplasm"/>
    <property type="evidence" value="ECO:0007669"/>
    <property type="project" value="UniProtKB-SubCell"/>
</dbReference>
<dbReference type="SMART" id="SM00899">
    <property type="entry name" value="FeoA"/>
    <property type="match status" value="1"/>
</dbReference>
<keyword evidence="6" id="KW-0805">Transcription regulation</keyword>
<gene>
    <name evidence="13" type="ORF">OVN18_01090</name>
</gene>
<proteinExistence type="inferred from homology"/>
<dbReference type="PANTHER" id="PTHR33238">
    <property type="entry name" value="IRON (METAL) DEPENDENT REPRESSOR, DTXR FAMILY"/>
    <property type="match status" value="1"/>
</dbReference>
<evidence type="ECO:0000256" key="4">
    <source>
        <dbReference type="ARBA" id="ARBA00022490"/>
    </source>
</evidence>
<dbReference type="FunFam" id="1.10.60.10:FF:000004">
    <property type="entry name" value="DtxR family transcriptional regulator"/>
    <property type="match status" value="1"/>
</dbReference>
<keyword evidence="4" id="KW-0963">Cytoplasm</keyword>
<evidence type="ECO:0000259" key="12">
    <source>
        <dbReference type="PROSITE" id="PS50944"/>
    </source>
</evidence>
<evidence type="ECO:0000256" key="7">
    <source>
        <dbReference type="ARBA" id="ARBA00023125"/>
    </source>
</evidence>
<dbReference type="GO" id="GO:0046983">
    <property type="term" value="F:protein dimerization activity"/>
    <property type="evidence" value="ECO:0007669"/>
    <property type="project" value="InterPro"/>
</dbReference>
<organism evidence="13 14">
    <name type="scientific">Microcella daejeonensis</name>
    <dbReference type="NCBI Taxonomy" id="2994971"/>
    <lineage>
        <taxon>Bacteria</taxon>
        <taxon>Bacillati</taxon>
        <taxon>Actinomycetota</taxon>
        <taxon>Actinomycetes</taxon>
        <taxon>Micrococcales</taxon>
        <taxon>Microbacteriaceae</taxon>
        <taxon>Microcella</taxon>
    </lineage>
</organism>
<evidence type="ECO:0000256" key="1">
    <source>
        <dbReference type="ARBA" id="ARBA00004496"/>
    </source>
</evidence>
<dbReference type="SMART" id="SM00529">
    <property type="entry name" value="HTH_DTXR"/>
    <property type="match status" value="1"/>
</dbReference>
<dbReference type="SUPFAM" id="SSF46785">
    <property type="entry name" value="Winged helix' DNA-binding domain"/>
    <property type="match status" value="1"/>
</dbReference>
<dbReference type="InterPro" id="IPR036421">
    <property type="entry name" value="Fe_dep_repressor_sf"/>
</dbReference>
<evidence type="ECO:0000256" key="9">
    <source>
        <dbReference type="ARBA" id="ARBA00023163"/>
    </source>
</evidence>
<dbReference type="InterPro" id="IPR050536">
    <property type="entry name" value="DtxR_MntR_Metal-Reg"/>
</dbReference>
<dbReference type="Pfam" id="PF02742">
    <property type="entry name" value="Fe_dep_repr_C"/>
    <property type="match status" value="1"/>
</dbReference>
<dbReference type="InterPro" id="IPR036390">
    <property type="entry name" value="WH_DNA-bd_sf"/>
</dbReference>
<feature type="domain" description="HTH dtxR-type" evidence="12">
    <location>
        <begin position="1"/>
        <end position="76"/>
    </location>
</feature>
<accession>A0A9E8MLE3</accession>
<reference evidence="13" key="1">
    <citation type="submission" date="2022-11" db="EMBL/GenBank/DDBJ databases">
        <title>Description of Microcella daejonensis nov. sp, isolated from riverside soil.</title>
        <authorList>
            <person name="Molina K.M."/>
            <person name="Kim S.B."/>
        </authorList>
    </citation>
    <scope>NUCLEOTIDE SEQUENCE</scope>
    <source>
        <strain evidence="13">MMS21-STM12</strain>
    </source>
</reference>
<dbReference type="AlphaFoldDB" id="A0A9E8MLE3"/>
<dbReference type="PROSITE" id="PS50944">
    <property type="entry name" value="HTH_DTXR"/>
    <property type="match status" value="1"/>
</dbReference>
<evidence type="ECO:0000256" key="3">
    <source>
        <dbReference type="ARBA" id="ARBA00011738"/>
    </source>
</evidence>
<dbReference type="EMBL" id="CP113089">
    <property type="protein sequence ID" value="WAB81648.1"/>
    <property type="molecule type" value="Genomic_DNA"/>
</dbReference>
<dbReference type="Gene3D" id="1.10.60.10">
    <property type="entry name" value="Iron dependent repressor, metal binding and dimerisation domain"/>
    <property type="match status" value="1"/>
</dbReference>
<evidence type="ECO:0000256" key="6">
    <source>
        <dbReference type="ARBA" id="ARBA00023015"/>
    </source>
</evidence>
<evidence type="ECO:0000256" key="2">
    <source>
        <dbReference type="ARBA" id="ARBA00007871"/>
    </source>
</evidence>
<dbReference type="Pfam" id="PF01325">
    <property type="entry name" value="Fe_dep_repress"/>
    <property type="match status" value="1"/>
</dbReference>
<evidence type="ECO:0000313" key="14">
    <source>
        <dbReference type="Proteomes" id="UP001164706"/>
    </source>
</evidence>
<dbReference type="InterPro" id="IPR022687">
    <property type="entry name" value="HTH_DTXR"/>
</dbReference>
<dbReference type="KEGG" id="mdb:OVN18_01090"/>
<name>A0A9E8MLE3_9MICO</name>
<dbReference type="RefSeq" id="WP_267781426.1">
    <property type="nucleotide sequence ID" value="NZ_CP113089.1"/>
</dbReference>
<comment type="subcellular location">
    <subcellularLocation>
        <location evidence="1">Cytoplasm</location>
    </subcellularLocation>
</comment>
<dbReference type="GO" id="GO:0003677">
    <property type="term" value="F:DNA binding"/>
    <property type="evidence" value="ECO:0007669"/>
    <property type="project" value="UniProtKB-KW"/>
</dbReference>
<keyword evidence="9" id="KW-0804">Transcription</keyword>
<dbReference type="GO" id="GO:0046914">
    <property type="term" value="F:transition metal ion binding"/>
    <property type="evidence" value="ECO:0007669"/>
    <property type="project" value="InterPro"/>
</dbReference>
<keyword evidence="10" id="KW-0464">Manganese</keyword>
<keyword evidence="5" id="KW-0678">Repressor</keyword>
<protein>
    <recommendedName>
        <fullName evidence="11">Manganese transport regulator</fullName>
    </recommendedName>
</protein>
<sequence length="235" mass="24848">MVESGVRAESSGAASTAADDYLKTIYSHTEWQPKPITPGELAVRLGLAPSSVTEMVKKLGAAGLVDHRPYAAIRLTAAGEQRALAMLRRHRLIETWLVAVHGYGWDEVHDEAEVLEHALSDRLLAAIDVQLGHPRRDPHGDLIPGPDGTIERPAAVRLDLAAAGARGRVVRLSDRDPAGLRELERLGIALDAELEVTASSSEGVVVRAAALGAAALPALPASLAAAVWITVELSV</sequence>
<evidence type="ECO:0000256" key="11">
    <source>
        <dbReference type="ARBA" id="ARBA00032593"/>
    </source>
</evidence>
<dbReference type="SUPFAM" id="SSF47979">
    <property type="entry name" value="Iron-dependent repressor protein, dimerization domain"/>
    <property type="match status" value="1"/>
</dbReference>
<dbReference type="Proteomes" id="UP001164706">
    <property type="component" value="Chromosome"/>
</dbReference>